<evidence type="ECO:0000313" key="1">
    <source>
        <dbReference type="EMBL" id="KAH7851519.1"/>
    </source>
</evidence>
<protein>
    <submittedName>
        <fullName evidence="1">Uncharacterized protein</fullName>
    </submittedName>
</protein>
<evidence type="ECO:0000313" key="2">
    <source>
        <dbReference type="Proteomes" id="UP000828048"/>
    </source>
</evidence>
<proteinExistence type="predicted"/>
<name>A0ACB7YEE3_9ERIC</name>
<dbReference type="EMBL" id="CM037158">
    <property type="protein sequence ID" value="KAH7851519.1"/>
    <property type="molecule type" value="Genomic_DNA"/>
</dbReference>
<dbReference type="Proteomes" id="UP000828048">
    <property type="component" value="Chromosome 8"/>
</dbReference>
<comment type="caution">
    <text evidence="1">The sequence shown here is derived from an EMBL/GenBank/DDBJ whole genome shotgun (WGS) entry which is preliminary data.</text>
</comment>
<organism evidence="1 2">
    <name type="scientific">Vaccinium darrowii</name>
    <dbReference type="NCBI Taxonomy" id="229202"/>
    <lineage>
        <taxon>Eukaryota</taxon>
        <taxon>Viridiplantae</taxon>
        <taxon>Streptophyta</taxon>
        <taxon>Embryophyta</taxon>
        <taxon>Tracheophyta</taxon>
        <taxon>Spermatophyta</taxon>
        <taxon>Magnoliopsida</taxon>
        <taxon>eudicotyledons</taxon>
        <taxon>Gunneridae</taxon>
        <taxon>Pentapetalae</taxon>
        <taxon>asterids</taxon>
        <taxon>Ericales</taxon>
        <taxon>Ericaceae</taxon>
        <taxon>Vaccinioideae</taxon>
        <taxon>Vaccinieae</taxon>
        <taxon>Vaccinium</taxon>
    </lineage>
</organism>
<reference evidence="1 2" key="1">
    <citation type="journal article" date="2021" name="Hortic Res">
        <title>High-quality reference genome and annotation aids understanding of berry development for evergreen blueberry (Vaccinium darrowii).</title>
        <authorList>
            <person name="Yu J."/>
            <person name="Hulse-Kemp A.M."/>
            <person name="Babiker E."/>
            <person name="Staton M."/>
        </authorList>
    </citation>
    <scope>NUCLEOTIDE SEQUENCE [LARGE SCALE GENOMIC DNA]</scope>
    <source>
        <strain evidence="2">cv. NJ 8807/NJ 8810</strain>
        <tissue evidence="1">Young leaf</tissue>
    </source>
</reference>
<accession>A0ACB7YEE3</accession>
<sequence length="369" mass="40733">MASASPCYCYSLIIITQLLLICVAQEKICPFEYVYQFGDSISDTGNIIRIGPAGAFAAARLPYGETFFHRPTGRWSDGLLIIDFFAVALQLPLLNPYLDRNASFDHGANFAVAGSTALDTSFLVARGIQPLPINIPLSAQLNWFRTLLASTCPTPAECRIRLRRALIFMGEIGGDDFNYAFTQGKSIQQLQDLVPDVVGAIIDAVREVIRLGAIRIIVPGNFPVGCFPFALTALANADPRAYDDLGCLRSLNDFAVFQNNYLQGALASLRQEFPQAVILYADYYSSFQSVLRRASTLGFEAQTLLKSCCGIGGPYNFDINRLCGSKGVPLCPNPNRYIFWDGLHLTQEAYHRISEILIADILSRIQCIW</sequence>
<keyword evidence="2" id="KW-1185">Reference proteome</keyword>
<gene>
    <name evidence="1" type="ORF">Vadar_012864</name>
</gene>